<dbReference type="AlphaFoldDB" id="A0A1B1AI10"/>
<evidence type="ECO:0000256" key="1">
    <source>
        <dbReference type="ARBA" id="ARBA00006484"/>
    </source>
</evidence>
<dbReference type="PRINTS" id="PR00081">
    <property type="entry name" value="GDHRDH"/>
</dbReference>
<sequence>MTYKPFDLTGRVALVTGGNGGIGLGMADALAQAGASVEIWGTNAEKNARALEKLKAHGTKVNARIVDVSTEANVVLGFDAMLAQFGRVDACFANAGVSNRWKSFLDIGGEDYRRVMAINLDGMIWTMREACRHMKARAEKGDPGGSIAAVASLGALFGAARNQDYTATKAAIISVTNGIAVEFARYGVRANAILPGWIATDMTGTAQENDGFTTHVIGRVPYRRWGKPDEFGGVAVYLASDASSFHNGDSILIDGGYSKF</sequence>
<organism evidence="3 4">
    <name type="scientific">Candidatus Viadribacter manganicus</name>
    <dbReference type="NCBI Taxonomy" id="1759059"/>
    <lineage>
        <taxon>Bacteria</taxon>
        <taxon>Pseudomonadati</taxon>
        <taxon>Pseudomonadota</taxon>
        <taxon>Alphaproteobacteria</taxon>
        <taxon>Hyphomonadales</taxon>
        <taxon>Hyphomonadaceae</taxon>
        <taxon>Candidatus Viadribacter</taxon>
    </lineage>
</organism>
<keyword evidence="4" id="KW-1185">Reference proteome</keyword>
<dbReference type="PRINTS" id="PR00080">
    <property type="entry name" value="SDRFAMILY"/>
</dbReference>
<dbReference type="STRING" id="1759059.ATE48_09885"/>
<evidence type="ECO:0000313" key="3">
    <source>
        <dbReference type="EMBL" id="ANP46206.1"/>
    </source>
</evidence>
<accession>A0A1B1AI10</accession>
<dbReference type="Gene3D" id="3.40.50.720">
    <property type="entry name" value="NAD(P)-binding Rossmann-like Domain"/>
    <property type="match status" value="1"/>
</dbReference>
<dbReference type="Pfam" id="PF13561">
    <property type="entry name" value="adh_short_C2"/>
    <property type="match status" value="1"/>
</dbReference>
<dbReference type="EMBL" id="CP013244">
    <property type="protein sequence ID" value="ANP46206.1"/>
    <property type="molecule type" value="Genomic_DNA"/>
</dbReference>
<dbReference type="InterPro" id="IPR020904">
    <property type="entry name" value="Sc_DH/Rdtase_CS"/>
</dbReference>
<dbReference type="PANTHER" id="PTHR42760:SF115">
    <property type="entry name" value="3-OXOACYL-[ACYL-CARRIER-PROTEIN] REDUCTASE FABG"/>
    <property type="match status" value="1"/>
</dbReference>
<dbReference type="Proteomes" id="UP000092498">
    <property type="component" value="Chromosome"/>
</dbReference>
<evidence type="ECO:0000313" key="4">
    <source>
        <dbReference type="Proteomes" id="UP000092498"/>
    </source>
</evidence>
<gene>
    <name evidence="3" type="ORF">ATE48_09885</name>
</gene>
<keyword evidence="2" id="KW-0560">Oxidoreductase</keyword>
<dbReference type="RefSeq" id="WP_066770820.1">
    <property type="nucleotide sequence ID" value="NZ_CP013244.1"/>
</dbReference>
<dbReference type="PROSITE" id="PS00061">
    <property type="entry name" value="ADH_SHORT"/>
    <property type="match status" value="1"/>
</dbReference>
<reference evidence="3 4" key="1">
    <citation type="submission" date="2015-11" db="EMBL/GenBank/DDBJ databases">
        <title>Whole-Genome Sequence of Candidatus Oderbacter manganicum from the National Park Lower Oder Valley, Germany.</title>
        <authorList>
            <person name="Braun B."/>
            <person name="Liere K."/>
            <person name="Szewzyk U."/>
        </authorList>
    </citation>
    <scope>NUCLEOTIDE SEQUENCE [LARGE SCALE GENOMIC DNA]</scope>
    <source>
        <strain evidence="3 4">OTSz_A_272</strain>
    </source>
</reference>
<name>A0A1B1AI10_9PROT</name>
<evidence type="ECO:0000256" key="2">
    <source>
        <dbReference type="ARBA" id="ARBA00023002"/>
    </source>
</evidence>
<dbReference type="PANTHER" id="PTHR42760">
    <property type="entry name" value="SHORT-CHAIN DEHYDROGENASES/REDUCTASES FAMILY MEMBER"/>
    <property type="match status" value="1"/>
</dbReference>
<protein>
    <submittedName>
        <fullName evidence="3">2-deoxy-D-gluconate 3-dehydrogenase</fullName>
    </submittedName>
</protein>
<proteinExistence type="inferred from homology"/>
<dbReference type="KEGG" id="cbot:ATE48_09885"/>
<dbReference type="InterPro" id="IPR036291">
    <property type="entry name" value="NAD(P)-bd_dom_sf"/>
</dbReference>
<dbReference type="InParanoid" id="A0A1B1AI10"/>
<comment type="similarity">
    <text evidence="1">Belongs to the short-chain dehydrogenases/reductases (SDR) family.</text>
</comment>
<dbReference type="OrthoDB" id="9796652at2"/>
<dbReference type="GO" id="GO:0016616">
    <property type="term" value="F:oxidoreductase activity, acting on the CH-OH group of donors, NAD or NADP as acceptor"/>
    <property type="evidence" value="ECO:0007669"/>
    <property type="project" value="TreeGrafter"/>
</dbReference>
<dbReference type="InterPro" id="IPR002347">
    <property type="entry name" value="SDR_fam"/>
</dbReference>
<dbReference type="SUPFAM" id="SSF51735">
    <property type="entry name" value="NAD(P)-binding Rossmann-fold domains"/>
    <property type="match status" value="1"/>
</dbReference>
<dbReference type="FunFam" id="3.40.50.720:FF:000084">
    <property type="entry name" value="Short-chain dehydrogenase reductase"/>
    <property type="match status" value="1"/>
</dbReference>